<reference evidence="1 2" key="1">
    <citation type="journal article" date="2018" name="Mol. Biol. Evol.">
        <title>Broad Genomic Sampling Reveals a Smut Pathogenic Ancestry of the Fungal Clade Ustilaginomycotina.</title>
        <authorList>
            <person name="Kijpornyongpan T."/>
            <person name="Mondo S.J."/>
            <person name="Barry K."/>
            <person name="Sandor L."/>
            <person name="Lee J."/>
            <person name="Lipzen A."/>
            <person name="Pangilinan J."/>
            <person name="LaButti K."/>
            <person name="Hainaut M."/>
            <person name="Henrissat B."/>
            <person name="Grigoriev I.V."/>
            <person name="Spatafora J.W."/>
            <person name="Aime M.C."/>
        </authorList>
    </citation>
    <scope>NUCLEOTIDE SEQUENCE [LARGE SCALE GENOMIC DNA]</scope>
    <source>
        <strain evidence="1 2">SA 807</strain>
    </source>
</reference>
<evidence type="ECO:0000313" key="1">
    <source>
        <dbReference type="EMBL" id="PWN52948.1"/>
    </source>
</evidence>
<protein>
    <submittedName>
        <fullName evidence="1">Uncharacterized protein</fullName>
    </submittedName>
</protein>
<keyword evidence="2" id="KW-1185">Reference proteome</keyword>
<sequence length="376" mass="41750">MSSSHSTPQKRHAASTPSKLSRSTSNTPYHLFSDSPSTSSSPFARRTHASSSSSSSSTSALLTPSKTHIFNASLSTNASPVFRRNVGFGSPGFRASAAPASARRLPAQRGAEPRLTSPHTKGHAGRPIRESSRFVRRKPWLERIQSAPVDLYFAIQSHLSDLEDLFHQPSLGYPIGVSLHLISFLTHLISPDSSLGKNLFGTRRPSSPLSKASRINKGGLPGLGFEKAERLKRLAQSQTTVWLRYVSLLLAILLVLLSCWNAYLLFTSRRQYRLWMRREDEKVASENARLVPALIPDEDRDSPKTTWVEKGVDLALKALSHVPIVGWFVPLPPTKPPNPHQSRMHALNIWQAPEVPLRIFRWVPMGGGSIERTRKR</sequence>
<gene>
    <name evidence="1" type="ORF">IE53DRAFT_360377</name>
</gene>
<dbReference type="EMBL" id="KZ819749">
    <property type="protein sequence ID" value="PWN52948.1"/>
    <property type="molecule type" value="Genomic_DNA"/>
</dbReference>
<organism evidence="1 2">
    <name type="scientific">Violaceomyces palustris</name>
    <dbReference type="NCBI Taxonomy" id="1673888"/>
    <lineage>
        <taxon>Eukaryota</taxon>
        <taxon>Fungi</taxon>
        <taxon>Dikarya</taxon>
        <taxon>Basidiomycota</taxon>
        <taxon>Ustilaginomycotina</taxon>
        <taxon>Ustilaginomycetes</taxon>
        <taxon>Violaceomycetales</taxon>
        <taxon>Violaceomycetaceae</taxon>
        <taxon>Violaceomyces</taxon>
    </lineage>
</organism>
<dbReference type="Proteomes" id="UP000245626">
    <property type="component" value="Unassembled WGS sequence"/>
</dbReference>
<accession>A0ACD0P497</accession>
<evidence type="ECO:0000313" key="2">
    <source>
        <dbReference type="Proteomes" id="UP000245626"/>
    </source>
</evidence>
<proteinExistence type="predicted"/>
<name>A0ACD0P497_9BASI</name>